<dbReference type="EMBL" id="RQTK01000689">
    <property type="protein sequence ID" value="RUS76066.1"/>
    <property type="molecule type" value="Genomic_DNA"/>
</dbReference>
<comment type="caution">
    <text evidence="5">The sequence shown here is derived from an EMBL/GenBank/DDBJ whole genome shotgun (WGS) entry which is preliminary data.</text>
</comment>
<name>A0A3S1AZD9_ELYCH</name>
<evidence type="ECO:0000259" key="4">
    <source>
        <dbReference type="PROSITE" id="PS51304"/>
    </source>
</evidence>
<dbReference type="SUPFAM" id="SSF49899">
    <property type="entry name" value="Concanavalin A-like lectins/glucanases"/>
    <property type="match status" value="1"/>
</dbReference>
<evidence type="ECO:0000256" key="1">
    <source>
        <dbReference type="ARBA" id="ARBA00022734"/>
    </source>
</evidence>
<evidence type="ECO:0000256" key="3">
    <source>
        <dbReference type="SAM" id="SignalP"/>
    </source>
</evidence>
<dbReference type="SMART" id="SM00276">
    <property type="entry name" value="GLECT"/>
    <property type="match status" value="1"/>
</dbReference>
<feature type="signal peptide" evidence="3">
    <location>
        <begin position="1"/>
        <end position="23"/>
    </location>
</feature>
<dbReference type="Gene3D" id="2.60.120.200">
    <property type="match status" value="1"/>
</dbReference>
<dbReference type="PROSITE" id="PS51304">
    <property type="entry name" value="GALECTIN"/>
    <property type="match status" value="1"/>
</dbReference>
<dbReference type="OrthoDB" id="6251307at2759"/>
<feature type="domain" description="Galectin" evidence="4">
    <location>
        <begin position="120"/>
        <end position="250"/>
    </location>
</feature>
<reference evidence="5 6" key="1">
    <citation type="submission" date="2019-01" db="EMBL/GenBank/DDBJ databases">
        <title>A draft genome assembly of the solar-powered sea slug Elysia chlorotica.</title>
        <authorList>
            <person name="Cai H."/>
            <person name="Li Q."/>
            <person name="Fang X."/>
            <person name="Li J."/>
            <person name="Curtis N.E."/>
            <person name="Altenburger A."/>
            <person name="Shibata T."/>
            <person name="Feng M."/>
            <person name="Maeda T."/>
            <person name="Schwartz J.A."/>
            <person name="Shigenobu S."/>
            <person name="Lundholm N."/>
            <person name="Nishiyama T."/>
            <person name="Yang H."/>
            <person name="Hasebe M."/>
            <person name="Li S."/>
            <person name="Pierce S.K."/>
            <person name="Wang J."/>
        </authorList>
    </citation>
    <scope>NUCLEOTIDE SEQUENCE [LARGE SCALE GENOMIC DNA]</scope>
    <source>
        <strain evidence="5">EC2010</strain>
        <tissue evidence="5">Whole organism of an adult</tissue>
    </source>
</reference>
<sequence length="251" mass="28342">MIGTMQLVFRILLLVNRVSLTWSICSMYSQTLHTFPGKVTTISCFEVNSTYLTTDHYAIQCFSRPECRVISKTCSSSGQCRFSFCHGVDRWDMTAQTQQQVFLMMTSLDLLKNLATPPSQIIEVPGGLAVGQVILAKITLTAGNTNFALRCQRGTALLLAFRMDSREIVRQAFLDGSWTPPEKDVPYFDFAAGDIIDLTLIFRQQELVVFFYHELFFTYTHKETNLSSINLLRAASDASEEFVLKSLLITL</sequence>
<evidence type="ECO:0000313" key="6">
    <source>
        <dbReference type="Proteomes" id="UP000271974"/>
    </source>
</evidence>
<keyword evidence="6" id="KW-1185">Reference proteome</keyword>
<organism evidence="5 6">
    <name type="scientific">Elysia chlorotica</name>
    <name type="common">Eastern emerald elysia</name>
    <name type="synonym">Sea slug</name>
    <dbReference type="NCBI Taxonomy" id="188477"/>
    <lineage>
        <taxon>Eukaryota</taxon>
        <taxon>Metazoa</taxon>
        <taxon>Spiralia</taxon>
        <taxon>Lophotrochozoa</taxon>
        <taxon>Mollusca</taxon>
        <taxon>Gastropoda</taxon>
        <taxon>Heterobranchia</taxon>
        <taxon>Euthyneura</taxon>
        <taxon>Panpulmonata</taxon>
        <taxon>Sacoglossa</taxon>
        <taxon>Placobranchoidea</taxon>
        <taxon>Plakobranchidae</taxon>
        <taxon>Elysia</taxon>
    </lineage>
</organism>
<accession>A0A3S1AZD9</accession>
<dbReference type="Proteomes" id="UP000271974">
    <property type="component" value="Unassembled WGS sequence"/>
</dbReference>
<evidence type="ECO:0000256" key="2">
    <source>
        <dbReference type="RuleBase" id="RU102079"/>
    </source>
</evidence>
<dbReference type="SMART" id="SM00908">
    <property type="entry name" value="Gal-bind_lectin"/>
    <property type="match status" value="1"/>
</dbReference>
<dbReference type="Pfam" id="PF00337">
    <property type="entry name" value="Gal-bind_lectin"/>
    <property type="match status" value="1"/>
</dbReference>
<protein>
    <recommendedName>
        <fullName evidence="2">Galectin</fullName>
    </recommendedName>
</protein>
<keyword evidence="3" id="KW-0732">Signal</keyword>
<keyword evidence="1 2" id="KW-0430">Lectin</keyword>
<proteinExistence type="predicted"/>
<evidence type="ECO:0000313" key="5">
    <source>
        <dbReference type="EMBL" id="RUS76066.1"/>
    </source>
</evidence>
<dbReference type="GO" id="GO:0030246">
    <property type="term" value="F:carbohydrate binding"/>
    <property type="evidence" value="ECO:0007669"/>
    <property type="project" value="UniProtKB-UniRule"/>
</dbReference>
<gene>
    <name evidence="5" type="ORF">EGW08_016170</name>
</gene>
<dbReference type="InterPro" id="IPR001079">
    <property type="entry name" value="Galectin_CRD"/>
</dbReference>
<dbReference type="InterPro" id="IPR013320">
    <property type="entry name" value="ConA-like_dom_sf"/>
</dbReference>
<feature type="chain" id="PRO_5018638730" description="Galectin" evidence="3">
    <location>
        <begin position="24"/>
        <end position="251"/>
    </location>
</feature>
<dbReference type="AlphaFoldDB" id="A0A3S1AZD9"/>